<dbReference type="Gene3D" id="3.40.50.300">
    <property type="entry name" value="P-loop containing nucleotide triphosphate hydrolases"/>
    <property type="match status" value="1"/>
</dbReference>
<dbReference type="GO" id="GO:0003972">
    <property type="term" value="F:RNA ligase (ATP) activity"/>
    <property type="evidence" value="ECO:0007669"/>
    <property type="project" value="InterPro"/>
</dbReference>
<feature type="compositionally biased region" description="Polar residues" evidence="1">
    <location>
        <begin position="8"/>
        <end position="24"/>
    </location>
</feature>
<name>A0AAU9L932_9STRA</name>
<dbReference type="AlphaFoldDB" id="A0AAU9L932"/>
<protein>
    <recommendedName>
        <fullName evidence="2">tRNA ligase phosphodiesterase domain-containing protein</fullName>
    </recommendedName>
</protein>
<feature type="domain" description="tRNA ligase phosphodiesterase" evidence="2">
    <location>
        <begin position="495"/>
        <end position="550"/>
    </location>
</feature>
<dbReference type="Proteomes" id="UP001160483">
    <property type="component" value="Unassembled WGS sequence"/>
</dbReference>
<organism evidence="3 4">
    <name type="scientific">Peronospora belbahrii</name>
    <dbReference type="NCBI Taxonomy" id="622444"/>
    <lineage>
        <taxon>Eukaryota</taxon>
        <taxon>Sar</taxon>
        <taxon>Stramenopiles</taxon>
        <taxon>Oomycota</taxon>
        <taxon>Peronosporomycetes</taxon>
        <taxon>Peronosporales</taxon>
        <taxon>Peronosporaceae</taxon>
        <taxon>Peronospora</taxon>
    </lineage>
</organism>
<dbReference type="SUPFAM" id="SSF52540">
    <property type="entry name" value="P-loop containing nucleoside triphosphate hydrolases"/>
    <property type="match status" value="1"/>
</dbReference>
<evidence type="ECO:0000313" key="3">
    <source>
        <dbReference type="EMBL" id="CAH0481259.1"/>
    </source>
</evidence>
<feature type="region of interest" description="Disordered" evidence="1">
    <location>
        <begin position="1"/>
        <end position="40"/>
    </location>
</feature>
<proteinExistence type="predicted"/>
<dbReference type="InterPro" id="IPR015965">
    <property type="entry name" value="tRNA_lig_PDEase"/>
</dbReference>
<gene>
    <name evidence="3" type="ORF">PBS003_LOCUS7865</name>
</gene>
<evidence type="ECO:0000259" key="2">
    <source>
        <dbReference type="Pfam" id="PF08302"/>
    </source>
</evidence>
<accession>A0AAU9L932</accession>
<dbReference type="EMBL" id="CAKKTJ010000327">
    <property type="protein sequence ID" value="CAH0481259.1"/>
    <property type="molecule type" value="Genomic_DNA"/>
</dbReference>
<dbReference type="Pfam" id="PF13671">
    <property type="entry name" value="AAA_33"/>
    <property type="match status" value="1"/>
</dbReference>
<dbReference type="PANTHER" id="PTHR13308">
    <property type="entry name" value="NEDD4-BINDING PROTEIN 2-LIKE 1"/>
    <property type="match status" value="1"/>
</dbReference>
<dbReference type="PANTHER" id="PTHR13308:SF40">
    <property type="entry name" value="NEDD4-BINDING PROTEIN 2-LIKE 1"/>
    <property type="match status" value="1"/>
</dbReference>
<dbReference type="Pfam" id="PF08302">
    <property type="entry name" value="tRNA_lig_CPD"/>
    <property type="match status" value="1"/>
</dbReference>
<dbReference type="InterPro" id="IPR026302">
    <property type="entry name" value="NEDD4-bd_p2"/>
</dbReference>
<dbReference type="GO" id="GO:0006388">
    <property type="term" value="P:tRNA splicing, via endonucleolytic cleavage and ligation"/>
    <property type="evidence" value="ECO:0007669"/>
    <property type="project" value="InterPro"/>
</dbReference>
<comment type="caution">
    <text evidence="3">The sequence shown here is derived from an EMBL/GenBank/DDBJ whole genome shotgun (WGS) entry which is preliminary data.</text>
</comment>
<sequence length="1192" mass="133037">MARHKSHYNNTHSRPSRAFSSTNRGRYRRSSDDQDQTEESAVRVNVTLEFRAETEVSEPLYDVVKEFEQCYKARRNHALTKHYDVRVKLLECGLNKWQDVVKLQRILAALKRPMDGKKHVQLMAKTLLRHNAKCNEWMLSLDFMRESMDALCRFENALMLRLKSCGVTSKVLLPTNHLILSLLSVFGDCGTMKSDKHQWNGKLVSSQVVLAVAGEQRDELQRVFFPPIREVATAAQAIIEELRYPGLVKYMDGILSSSADSEKAVVIILRGIPGSGKTTIRREIQAICSHKKVMLTTCSADSFFETQRGYLYDVRKIGAAHSKCKADFTGAVEKELSRSSEDGCLQQHVVLVDNSNTQRWEYEAYEDIAKIQGCRVHIIEMKCPDVLTAFRMSQRNSHGVPSDKVISMFQRWEKDQRAHCFAPQFEHPTLFVNPLSDDDVEGFTYLGLFLDAVVQEQLTARLPPVHANKFADHVTLFYRPNKQYARFAELGAPYTVRGVEVVQDERGQALWVELDEQLPLQVKNKIPHITLSTKGGVRPTYSNDLLTSSTAKRTVINPPIDLTARVGAAFYIQNQQVNVTTSPFAVDTAPEDINHFRPPNDSGVGAKTNTPTSSELFIMYVRECDLADDAEEATTKLLKRAQILHQMGFEHKVRRILCLQKTQASPWVSISALLSKVQAQYRFASAHIFDDVVVIPHPFSFEGFEEVINNYLEVAHLGPTKKLTMLTTVEESMRWPLCEMNHFQDAAVSVFRTDVGFGSGATHYNTALKPPSSTLLSSLDLLSINVEEQTRSVIFHGINTVGDAWARVLEVKANHSLQRIDMTVPGLSSSVVDLCLVLPDGTSLSEVSTLRMKLLNELNCDQRVRHAVGGSNFPGLLYFSLCTASSHTPAFCVRMTIRSMECGSGVDTNTVAQLEFCELQSRMSRALFDIESYSVLTALLRAILLSRCSCFLPSKCQLSSLINLTSERLILQCFSSNDSFGGVDAMPTAADVMSGHIIFTLYRMLTQLSKLNSDEWAAAFGTSLQALQGNEDAQTVWIQAMEKIVRDCAVVMASYRCVGEGLKKTSPLDPTDHFQVLVALIKAEVDGTPGASFVRASVEVSSHLDWSHVHSLALCDKLRHAATMVTVRQENDVHNTDSPAFFSCAPSLVARRIDVAASSLDGLRNVMAEIDALNVCEDDDESGFSGDYKYGI</sequence>
<evidence type="ECO:0000256" key="1">
    <source>
        <dbReference type="SAM" id="MobiDB-lite"/>
    </source>
</evidence>
<dbReference type="GO" id="GO:0005524">
    <property type="term" value="F:ATP binding"/>
    <property type="evidence" value="ECO:0007669"/>
    <property type="project" value="InterPro"/>
</dbReference>
<reference evidence="3" key="1">
    <citation type="submission" date="2021-11" db="EMBL/GenBank/DDBJ databases">
        <authorList>
            <person name="Islam A."/>
            <person name="Islam S."/>
            <person name="Flora M.S."/>
            <person name="Rahman M."/>
            <person name="Ziaur R.M."/>
            <person name="Epstein J.H."/>
            <person name="Hassan M."/>
            <person name="Klassen M."/>
            <person name="Woodard K."/>
            <person name="Webb A."/>
            <person name="Webby R.J."/>
            <person name="El Zowalaty M.E."/>
        </authorList>
    </citation>
    <scope>NUCLEOTIDE SEQUENCE</scope>
    <source>
        <strain evidence="3">Pbs3</strain>
    </source>
</reference>
<dbReference type="InterPro" id="IPR027417">
    <property type="entry name" value="P-loop_NTPase"/>
</dbReference>
<evidence type="ECO:0000313" key="4">
    <source>
        <dbReference type="Proteomes" id="UP001160483"/>
    </source>
</evidence>